<dbReference type="AlphaFoldDB" id="A0A327NTI0"/>
<keyword evidence="2" id="KW-1185">Reference proteome</keyword>
<evidence type="ECO:0000313" key="2">
    <source>
        <dbReference type="Proteomes" id="UP000249016"/>
    </source>
</evidence>
<dbReference type="Proteomes" id="UP000249016">
    <property type="component" value="Unassembled WGS sequence"/>
</dbReference>
<dbReference type="EMBL" id="QLII01000001">
    <property type="protein sequence ID" value="RAI77759.1"/>
    <property type="molecule type" value="Genomic_DNA"/>
</dbReference>
<reference evidence="1 2" key="1">
    <citation type="submission" date="2018-06" db="EMBL/GenBank/DDBJ databases">
        <title>Spirosoma sp. HMF3257 Genome sequencing and assembly.</title>
        <authorList>
            <person name="Kang H."/>
            <person name="Cha I."/>
            <person name="Kim H."/>
            <person name="Kang J."/>
            <person name="Joh K."/>
        </authorList>
    </citation>
    <scope>NUCLEOTIDE SEQUENCE [LARGE SCALE GENOMIC DNA]</scope>
    <source>
        <strain evidence="1 2">HMF3257</strain>
    </source>
</reference>
<protein>
    <submittedName>
        <fullName evidence="1">Uncharacterized protein</fullName>
    </submittedName>
</protein>
<name>A0A327NTI0_9BACT</name>
<accession>A0A327NTI0</accession>
<organism evidence="1 2">
    <name type="scientific">Spirosoma telluris</name>
    <dbReference type="NCBI Taxonomy" id="2183553"/>
    <lineage>
        <taxon>Bacteria</taxon>
        <taxon>Pseudomonadati</taxon>
        <taxon>Bacteroidota</taxon>
        <taxon>Cytophagia</taxon>
        <taxon>Cytophagales</taxon>
        <taxon>Cytophagaceae</taxon>
        <taxon>Spirosoma</taxon>
    </lineage>
</organism>
<comment type="caution">
    <text evidence="1">The sequence shown here is derived from an EMBL/GenBank/DDBJ whole genome shotgun (WGS) entry which is preliminary data.</text>
</comment>
<proteinExistence type="predicted"/>
<dbReference type="RefSeq" id="WP_111348739.1">
    <property type="nucleotide sequence ID" value="NZ_QLII01000001.1"/>
</dbReference>
<gene>
    <name evidence="1" type="ORF">HMF3257_33005</name>
</gene>
<dbReference type="OrthoDB" id="961923at2"/>
<sequence>MNYYFYAYFRNPKVTLHVGSCRFCNNGKGMQSKKLGYLTGRWRGGYPNFELALEAAQGVSQGLGVEPAYCQRCIPGQKELN</sequence>
<evidence type="ECO:0000313" key="1">
    <source>
        <dbReference type="EMBL" id="RAI77759.1"/>
    </source>
</evidence>